<dbReference type="SUPFAM" id="SSF51735">
    <property type="entry name" value="NAD(P)-binding Rossmann-fold domains"/>
    <property type="match status" value="1"/>
</dbReference>
<protein>
    <submittedName>
        <fullName evidence="6">UDP-glucuronate 4-epimerase 3</fullName>
    </submittedName>
</protein>
<dbReference type="InterPro" id="IPR036291">
    <property type="entry name" value="NAD(P)-bd_dom_sf"/>
</dbReference>
<dbReference type="AlphaFoldDB" id="A0A9D4YHR0"/>
<feature type="domain" description="NAD-dependent epimerase/dehydratase" evidence="5">
    <location>
        <begin position="89"/>
        <end position="123"/>
    </location>
</feature>
<comment type="similarity">
    <text evidence="1">Belongs to the NAD(P)-dependent epimerase/dehydratase family.</text>
</comment>
<dbReference type="EMBL" id="JAMSHJ010000002">
    <property type="protein sequence ID" value="KAI5439802.1"/>
    <property type="molecule type" value="Genomic_DNA"/>
</dbReference>
<dbReference type="InterPro" id="IPR001509">
    <property type="entry name" value="Epimerase_deHydtase"/>
</dbReference>
<evidence type="ECO:0000256" key="4">
    <source>
        <dbReference type="SAM" id="Phobius"/>
    </source>
</evidence>
<gene>
    <name evidence="6" type="ORF">KIW84_025250</name>
</gene>
<evidence type="ECO:0000256" key="3">
    <source>
        <dbReference type="ARBA" id="ARBA00023235"/>
    </source>
</evidence>
<evidence type="ECO:0000259" key="5">
    <source>
        <dbReference type="Pfam" id="PF01370"/>
    </source>
</evidence>
<feature type="transmembrane region" description="Helical" evidence="4">
    <location>
        <begin position="33"/>
        <end position="51"/>
    </location>
</feature>
<dbReference type="Pfam" id="PF01370">
    <property type="entry name" value="Epimerase"/>
    <property type="match status" value="2"/>
</dbReference>
<dbReference type="GO" id="GO:0016853">
    <property type="term" value="F:isomerase activity"/>
    <property type="evidence" value="ECO:0007669"/>
    <property type="project" value="UniProtKB-KW"/>
</dbReference>
<feature type="domain" description="NAD-dependent epimerase/dehydratase" evidence="5">
    <location>
        <begin position="143"/>
        <end position="280"/>
    </location>
</feature>
<evidence type="ECO:0000256" key="2">
    <source>
        <dbReference type="ARBA" id="ARBA00023027"/>
    </source>
</evidence>
<accession>A0A9D4YHR0</accession>
<organism evidence="6 7">
    <name type="scientific">Pisum sativum</name>
    <name type="common">Garden pea</name>
    <name type="synonym">Lathyrus oleraceus</name>
    <dbReference type="NCBI Taxonomy" id="3888"/>
    <lineage>
        <taxon>Eukaryota</taxon>
        <taxon>Viridiplantae</taxon>
        <taxon>Streptophyta</taxon>
        <taxon>Embryophyta</taxon>
        <taxon>Tracheophyta</taxon>
        <taxon>Spermatophyta</taxon>
        <taxon>Magnoliopsida</taxon>
        <taxon>eudicotyledons</taxon>
        <taxon>Gunneridae</taxon>
        <taxon>Pentapetalae</taxon>
        <taxon>rosids</taxon>
        <taxon>fabids</taxon>
        <taxon>Fabales</taxon>
        <taxon>Fabaceae</taxon>
        <taxon>Papilionoideae</taxon>
        <taxon>50 kb inversion clade</taxon>
        <taxon>NPAAA clade</taxon>
        <taxon>Hologalegina</taxon>
        <taxon>IRL clade</taxon>
        <taxon>Fabeae</taxon>
        <taxon>Lathyrus</taxon>
    </lineage>
</organism>
<dbReference type="Gene3D" id="3.40.50.720">
    <property type="entry name" value="NAD(P)-binding Rossmann-like Domain"/>
    <property type="match status" value="2"/>
</dbReference>
<name>A0A9D4YHR0_PEA</name>
<proteinExistence type="inferred from homology"/>
<keyword evidence="7" id="KW-1185">Reference proteome</keyword>
<keyword evidence="2" id="KW-0520">NAD</keyword>
<evidence type="ECO:0000313" key="7">
    <source>
        <dbReference type="Proteomes" id="UP001058974"/>
    </source>
</evidence>
<dbReference type="Proteomes" id="UP001058974">
    <property type="component" value="Chromosome 2"/>
</dbReference>
<reference evidence="6 7" key="1">
    <citation type="journal article" date="2022" name="Nat. Genet.">
        <title>Improved pea reference genome and pan-genome highlight genomic features and evolutionary characteristics.</title>
        <authorList>
            <person name="Yang T."/>
            <person name="Liu R."/>
            <person name="Luo Y."/>
            <person name="Hu S."/>
            <person name="Wang D."/>
            <person name="Wang C."/>
            <person name="Pandey M.K."/>
            <person name="Ge S."/>
            <person name="Xu Q."/>
            <person name="Li N."/>
            <person name="Li G."/>
            <person name="Huang Y."/>
            <person name="Saxena R.K."/>
            <person name="Ji Y."/>
            <person name="Li M."/>
            <person name="Yan X."/>
            <person name="He Y."/>
            <person name="Liu Y."/>
            <person name="Wang X."/>
            <person name="Xiang C."/>
            <person name="Varshney R.K."/>
            <person name="Ding H."/>
            <person name="Gao S."/>
            <person name="Zong X."/>
        </authorList>
    </citation>
    <scope>NUCLEOTIDE SEQUENCE [LARGE SCALE GENOMIC DNA]</scope>
    <source>
        <strain evidence="6 7">cv. Zhongwan 6</strain>
    </source>
</reference>
<evidence type="ECO:0000256" key="1">
    <source>
        <dbReference type="ARBA" id="ARBA00007637"/>
    </source>
</evidence>
<keyword evidence="3" id="KW-0413">Isomerase</keyword>
<keyword evidence="4" id="KW-1133">Transmembrane helix</keyword>
<evidence type="ECO:0000313" key="6">
    <source>
        <dbReference type="EMBL" id="KAI5439802.1"/>
    </source>
</evidence>
<keyword evidence="4" id="KW-0812">Transmembrane</keyword>
<keyword evidence="4" id="KW-0472">Membrane</keyword>
<sequence length="381" mass="42403">MDTKNTLPSTPGKLKPEKYYPPYNIHRIRLSKLTLYSSIFLAFIIFFFILSPPSPSPSSLRTHNPWGGPDWEKRVTKSARRSSASSLTVLVTGASGFVGTHVSLALKRRGDGVIGLDNFNRYYDPNLKRARQKVLSRAGVFVVEGFVSLLEASKSANPQPAIVYASSSSVYGLNSKVPFSEKDRTDQPASLYAATKKAGEEIAHAYNHIYGLSVTGLRFFTVYGPWGRPDMAYFFFTKDILKGKQITVFESPDGGSVARDFTYIDDIVKGCLGALDTAKRSTGVDGKKKGNAQYRIFNLGNTAPVPVTELVNILEKLLNVKVKRKVMPMPRNGDVKFTHANISRAQKELGYMPTTDLEGGLKKFVRWYLDFYSPLKNKSVW</sequence>
<dbReference type="PANTHER" id="PTHR43574">
    <property type="entry name" value="EPIMERASE-RELATED"/>
    <property type="match status" value="1"/>
</dbReference>
<dbReference type="Gramene" id="Psat02G0525000-T1">
    <property type="protein sequence ID" value="KAI5439802.1"/>
    <property type="gene ID" value="KIW84_025250"/>
</dbReference>
<comment type="caution">
    <text evidence="6">The sequence shown here is derived from an EMBL/GenBank/DDBJ whole genome shotgun (WGS) entry which is preliminary data.</text>
</comment>